<sequence>MVKKNNFSKNDAIAEIKKWTPPRLHLGKESYVDFMAYDPLTGKMKRKKIMVGRIKGRRAQREYADGIIQRLTEKLLGGWNPWMDSNKTAEYTNFDVVCQDYKTYIARLTKEGSLREESFVSYCSYMKIFEEWAAKSVKYVFQLDKQLISKFLDYVFIDRGNSIQTRNNYLAWLRTFCSWLLQRGFVNENPTAGLVLVNKRNRDKNRTTIDDYDLKRVHSYLESNNKYFLLACYFLHYLFVRPREMSFLRVGDISAKSSALTLHGNGTKNRKSAVLTVPKKVMALMIELRVLSEPSSYYLFSNDFKPGEERCSEKQFRDYWNRHVRKDLGLPAELKFYSLKDTGITNMLKSNMDVLSVRDQARHSSISITDMYTPTNVDKINKAILDYEDEL</sequence>
<dbReference type="OrthoDB" id="1004050at2"/>
<name>F8NAN5_9BACT</name>
<proteinExistence type="inferred from homology"/>
<keyword evidence="4" id="KW-0233">DNA recombination</keyword>
<keyword evidence="2" id="KW-0229">DNA integration</keyword>
<dbReference type="Gene3D" id="1.10.443.10">
    <property type="entry name" value="Intergrase catalytic core"/>
    <property type="match status" value="1"/>
</dbReference>
<dbReference type="EMBL" id="GL945017">
    <property type="protein sequence ID" value="EGN55835.1"/>
    <property type="molecule type" value="Genomic_DNA"/>
</dbReference>
<evidence type="ECO:0000256" key="3">
    <source>
        <dbReference type="ARBA" id="ARBA00023125"/>
    </source>
</evidence>
<evidence type="ECO:0000313" key="8">
    <source>
        <dbReference type="EMBL" id="EGN55835.1"/>
    </source>
</evidence>
<protein>
    <submittedName>
        <fullName evidence="8">Integrase domain protein SAM domain protein</fullName>
    </submittedName>
</protein>
<evidence type="ECO:0000256" key="4">
    <source>
        <dbReference type="ARBA" id="ARBA00023172"/>
    </source>
</evidence>
<dbReference type="InterPro" id="IPR004107">
    <property type="entry name" value="Integrase_SAM-like_N"/>
</dbReference>
<dbReference type="GO" id="GO:0006310">
    <property type="term" value="P:DNA recombination"/>
    <property type="evidence" value="ECO:0007669"/>
    <property type="project" value="UniProtKB-KW"/>
</dbReference>
<evidence type="ECO:0000313" key="9">
    <source>
        <dbReference type="Proteomes" id="UP000002772"/>
    </source>
</evidence>
<dbReference type="PANTHER" id="PTHR30349:SF64">
    <property type="entry name" value="PROPHAGE INTEGRASE INTD-RELATED"/>
    <property type="match status" value="1"/>
</dbReference>
<organism evidence="8 9">
    <name type="scientific">Hallella multisaccharivorax DSM 17128</name>
    <dbReference type="NCBI Taxonomy" id="688246"/>
    <lineage>
        <taxon>Bacteria</taxon>
        <taxon>Pseudomonadati</taxon>
        <taxon>Bacteroidota</taxon>
        <taxon>Bacteroidia</taxon>
        <taxon>Bacteroidales</taxon>
        <taxon>Prevotellaceae</taxon>
        <taxon>Hallella</taxon>
    </lineage>
</organism>
<evidence type="ECO:0000259" key="6">
    <source>
        <dbReference type="PROSITE" id="PS51898"/>
    </source>
</evidence>
<evidence type="ECO:0000259" key="7">
    <source>
        <dbReference type="PROSITE" id="PS51900"/>
    </source>
</evidence>
<dbReference type="InterPro" id="IPR010998">
    <property type="entry name" value="Integrase_recombinase_N"/>
</dbReference>
<keyword evidence="9" id="KW-1185">Reference proteome</keyword>
<dbReference type="Gene3D" id="1.10.150.130">
    <property type="match status" value="1"/>
</dbReference>
<feature type="domain" description="Core-binding (CB)" evidence="7">
    <location>
        <begin position="92"/>
        <end position="181"/>
    </location>
</feature>
<dbReference type="SUPFAM" id="SSF56349">
    <property type="entry name" value="DNA breaking-rejoining enzymes"/>
    <property type="match status" value="1"/>
</dbReference>
<evidence type="ECO:0000256" key="5">
    <source>
        <dbReference type="PROSITE-ProRule" id="PRU01248"/>
    </source>
</evidence>
<dbReference type="eggNOG" id="COG0582">
    <property type="taxonomic scope" value="Bacteria"/>
</dbReference>
<accession>F8NAN5</accession>
<dbReference type="Pfam" id="PF02899">
    <property type="entry name" value="Phage_int_SAM_1"/>
    <property type="match status" value="1"/>
</dbReference>
<dbReference type="InterPro" id="IPR002104">
    <property type="entry name" value="Integrase_catalytic"/>
</dbReference>
<dbReference type="PROSITE" id="PS51900">
    <property type="entry name" value="CB"/>
    <property type="match status" value="1"/>
</dbReference>
<gene>
    <name evidence="8" type="ORF">Premu_0353</name>
</gene>
<dbReference type="PROSITE" id="PS51898">
    <property type="entry name" value="TYR_RECOMBINASE"/>
    <property type="match status" value="1"/>
</dbReference>
<feature type="domain" description="Tyr recombinase" evidence="6">
    <location>
        <begin position="202"/>
        <end position="386"/>
    </location>
</feature>
<dbReference type="HOGENOM" id="CLU_059881_0_0_10"/>
<dbReference type="Proteomes" id="UP000002772">
    <property type="component" value="Unassembled WGS sequence"/>
</dbReference>
<dbReference type="PANTHER" id="PTHR30349">
    <property type="entry name" value="PHAGE INTEGRASE-RELATED"/>
    <property type="match status" value="1"/>
</dbReference>
<comment type="similarity">
    <text evidence="1">Belongs to the 'phage' integrase family.</text>
</comment>
<dbReference type="CDD" id="cd00397">
    <property type="entry name" value="DNA_BRE_C"/>
    <property type="match status" value="1"/>
</dbReference>
<dbReference type="Pfam" id="PF00589">
    <property type="entry name" value="Phage_integrase"/>
    <property type="match status" value="1"/>
</dbReference>
<evidence type="ECO:0000256" key="2">
    <source>
        <dbReference type="ARBA" id="ARBA00022908"/>
    </source>
</evidence>
<dbReference type="GO" id="GO:0003677">
    <property type="term" value="F:DNA binding"/>
    <property type="evidence" value="ECO:0007669"/>
    <property type="project" value="UniProtKB-UniRule"/>
</dbReference>
<dbReference type="RefSeq" id="WP_007572620.1">
    <property type="nucleotide sequence ID" value="NZ_BPTS01000001.1"/>
</dbReference>
<reference evidence="9" key="1">
    <citation type="journal article" date="2011" name="Stand. Genomic Sci.">
        <title>Non-contiguous finished genome sequence of the opportunistic oral pathogen Prevotella multisaccharivorax type strain (PPPA20).</title>
        <authorList>
            <person name="Pati A."/>
            <person name="Gronow S."/>
            <person name="Lu M."/>
            <person name="Lapidus A."/>
            <person name="Nolan M."/>
            <person name="Lucas S."/>
            <person name="Hammon N."/>
            <person name="Deshpande S."/>
            <person name="Cheng J.F."/>
            <person name="Tapia R."/>
            <person name="Han C."/>
            <person name="Goodwin L."/>
            <person name="Pitluck S."/>
            <person name="Liolios K."/>
            <person name="Pagani I."/>
            <person name="Mavromatis K."/>
            <person name="Mikhailova N."/>
            <person name="Huntemann M."/>
            <person name="Chen A."/>
            <person name="Palaniappan K."/>
            <person name="Land M."/>
            <person name="Hauser L."/>
            <person name="Detter J.C."/>
            <person name="Brambilla E.M."/>
            <person name="Rohde M."/>
            <person name="Goker M."/>
            <person name="Woyke T."/>
            <person name="Bristow J."/>
            <person name="Eisen J.A."/>
            <person name="Markowitz V."/>
            <person name="Hugenholtz P."/>
            <person name="Kyrpides N.C."/>
            <person name="Klenk H.P."/>
            <person name="Ivanova N."/>
        </authorList>
    </citation>
    <scope>NUCLEOTIDE SEQUENCE [LARGE SCALE GENOMIC DNA]</scope>
    <source>
        <strain evidence="9">DSM 17128</strain>
    </source>
</reference>
<dbReference type="InterPro" id="IPR050090">
    <property type="entry name" value="Tyrosine_recombinase_XerCD"/>
</dbReference>
<dbReference type="InterPro" id="IPR044068">
    <property type="entry name" value="CB"/>
</dbReference>
<dbReference type="AlphaFoldDB" id="F8NAN5"/>
<dbReference type="GO" id="GO:0015074">
    <property type="term" value="P:DNA integration"/>
    <property type="evidence" value="ECO:0007669"/>
    <property type="project" value="UniProtKB-KW"/>
</dbReference>
<keyword evidence="3 5" id="KW-0238">DNA-binding</keyword>
<evidence type="ECO:0000256" key="1">
    <source>
        <dbReference type="ARBA" id="ARBA00008857"/>
    </source>
</evidence>
<dbReference type="InterPro" id="IPR011010">
    <property type="entry name" value="DNA_brk_join_enz"/>
</dbReference>
<dbReference type="InterPro" id="IPR013762">
    <property type="entry name" value="Integrase-like_cat_sf"/>
</dbReference>